<organism evidence="8">
    <name type="scientific">uncultured Pelagomonas</name>
    <dbReference type="NCBI Taxonomy" id="660917"/>
    <lineage>
        <taxon>Eukaryota</taxon>
        <taxon>Sar</taxon>
        <taxon>Stramenopiles</taxon>
        <taxon>Ochrophyta</taxon>
        <taxon>Pelagophyceae</taxon>
        <taxon>Pelagomonadales</taxon>
        <taxon>Pelagomonadaceae</taxon>
        <taxon>Pelagomonas</taxon>
        <taxon>environmental samples</taxon>
    </lineage>
</organism>
<keyword evidence="2 7" id="KW-0812">Transmembrane</keyword>
<evidence type="ECO:0000256" key="7">
    <source>
        <dbReference type="HAMAP-Rule" id="MF_00828"/>
    </source>
</evidence>
<comment type="subcellular location">
    <subcellularLocation>
        <location evidence="7">Cellular thylakoid membrane</location>
        <topology evidence="7">Single-pass membrane protein</topology>
    </subcellularLocation>
</comment>
<reference evidence="8" key="1">
    <citation type="journal article" date="2012" name="Curr. Biol.">
        <title>Global distribution of a wild alga revealed by targeted metagenomics.</title>
        <authorList>
            <person name="Worden A.Z."/>
            <person name="Janouskovec J."/>
            <person name="McRose D."/>
            <person name="Engman A."/>
            <person name="Welsh R.M."/>
            <person name="Malfatti S."/>
            <person name="Tringe S.G."/>
            <person name="Keeling P.J."/>
        </authorList>
    </citation>
    <scope>NUCLEOTIDE SEQUENCE</scope>
</reference>
<dbReference type="Pfam" id="PF07465">
    <property type="entry name" value="PsaM"/>
    <property type="match status" value="1"/>
</dbReference>
<keyword evidence="5 7" id="KW-0793">Thylakoid</keyword>
<dbReference type="SUPFAM" id="SSF81548">
    <property type="entry name" value="Subunit XII of photosystem I reaction centre, PsaM"/>
    <property type="match status" value="1"/>
</dbReference>
<gene>
    <name evidence="7 8" type="primary">psaM</name>
</gene>
<accession>J9QTR1</accession>
<dbReference type="HAMAP" id="MF_00828">
    <property type="entry name" value="PSI_PsaM"/>
    <property type="match status" value="1"/>
</dbReference>
<feature type="transmembrane region" description="Helical" evidence="7">
    <location>
        <begin position="6"/>
        <end position="26"/>
    </location>
</feature>
<dbReference type="EMBL" id="JX297813">
    <property type="protein sequence ID" value="AFR24771.1"/>
    <property type="molecule type" value="Genomic_DNA"/>
</dbReference>
<evidence type="ECO:0000256" key="3">
    <source>
        <dbReference type="ARBA" id="ARBA00022836"/>
    </source>
</evidence>
<keyword evidence="8" id="KW-0934">Plastid</keyword>
<dbReference type="InterPro" id="IPR037279">
    <property type="entry name" value="PSI_PsaM_sf"/>
</dbReference>
<protein>
    <recommendedName>
        <fullName evidence="7">Photosystem I reaction center subunit XII</fullName>
    </recommendedName>
    <alternativeName>
        <fullName evidence="7">PSI-M</fullName>
    </alternativeName>
</protein>
<dbReference type="InterPro" id="IPR010010">
    <property type="entry name" value="PSI_PsaM"/>
</dbReference>
<dbReference type="GO" id="GO:0015979">
    <property type="term" value="P:photosynthesis"/>
    <property type="evidence" value="ECO:0007669"/>
    <property type="project" value="UniProtKB-UniRule"/>
</dbReference>
<sequence>MLTDNQVFLALFSALVTSILAIRLAATLYQ</sequence>
<evidence type="ECO:0000256" key="1">
    <source>
        <dbReference type="ARBA" id="ARBA00022531"/>
    </source>
</evidence>
<dbReference type="AlphaFoldDB" id="J9QTR1"/>
<dbReference type="GO" id="GO:0009522">
    <property type="term" value="C:photosystem I"/>
    <property type="evidence" value="ECO:0007669"/>
    <property type="project" value="UniProtKB-KW"/>
</dbReference>
<evidence type="ECO:0000313" key="8">
    <source>
        <dbReference type="EMBL" id="AFR24771.1"/>
    </source>
</evidence>
<evidence type="ECO:0000256" key="4">
    <source>
        <dbReference type="ARBA" id="ARBA00022989"/>
    </source>
</evidence>
<dbReference type="GO" id="GO:0042651">
    <property type="term" value="C:thylakoid membrane"/>
    <property type="evidence" value="ECO:0007669"/>
    <property type="project" value="UniProtKB-UniRule"/>
</dbReference>
<evidence type="ECO:0000256" key="6">
    <source>
        <dbReference type="ARBA" id="ARBA00023136"/>
    </source>
</evidence>
<keyword evidence="4 7" id="KW-1133">Transmembrane helix</keyword>
<keyword evidence="1 7" id="KW-0602">Photosynthesis</keyword>
<dbReference type="NCBIfam" id="TIGR03053">
    <property type="entry name" value="PS_I_psaM"/>
    <property type="match status" value="1"/>
</dbReference>
<name>J9QTR1_9STRA</name>
<proteinExistence type="inferred from homology"/>
<keyword evidence="6 7" id="KW-0472">Membrane</keyword>
<geneLocation type="plastid" evidence="8"/>
<keyword evidence="3 7" id="KW-0603">Photosystem I</keyword>
<comment type="similarity">
    <text evidence="7">Belongs to the PsaM family.</text>
</comment>
<evidence type="ECO:0000256" key="5">
    <source>
        <dbReference type="ARBA" id="ARBA00023078"/>
    </source>
</evidence>
<evidence type="ECO:0000256" key="2">
    <source>
        <dbReference type="ARBA" id="ARBA00022692"/>
    </source>
</evidence>